<reference evidence="1 2" key="1">
    <citation type="journal article" date="2020" name="Nature">
        <title>Six reference-quality genomes reveal evolution of bat adaptations.</title>
        <authorList>
            <person name="Jebb D."/>
            <person name="Huang Z."/>
            <person name="Pippel M."/>
            <person name="Hughes G.M."/>
            <person name="Lavrichenko K."/>
            <person name="Devanna P."/>
            <person name="Winkler S."/>
            <person name="Jermiin L.S."/>
            <person name="Skirmuntt E.C."/>
            <person name="Katzourakis A."/>
            <person name="Burkitt-Gray L."/>
            <person name="Ray D.A."/>
            <person name="Sullivan K.A.M."/>
            <person name="Roscito J.G."/>
            <person name="Kirilenko B.M."/>
            <person name="Davalos L.M."/>
            <person name="Corthals A.P."/>
            <person name="Power M.L."/>
            <person name="Jones G."/>
            <person name="Ransome R.D."/>
            <person name="Dechmann D.K.N."/>
            <person name="Locatelli A.G."/>
            <person name="Puechmaille S.J."/>
            <person name="Fedrigo O."/>
            <person name="Jarvis E.D."/>
            <person name="Hiller M."/>
            <person name="Vernes S.C."/>
            <person name="Myers E.W."/>
            <person name="Teeling E.C."/>
        </authorList>
    </citation>
    <scope>NUCLEOTIDE SEQUENCE [LARGE SCALE GENOMIC DNA]</scope>
    <source>
        <strain evidence="1">MMyoMyo1</strain>
        <tissue evidence="1">Flight muscle</tissue>
    </source>
</reference>
<evidence type="ECO:0000313" key="1">
    <source>
        <dbReference type="EMBL" id="KAF6330305.1"/>
    </source>
</evidence>
<protein>
    <submittedName>
        <fullName evidence="1">Uncharacterized protein</fullName>
    </submittedName>
</protein>
<dbReference type="EMBL" id="JABWUV010000009">
    <property type="protein sequence ID" value="KAF6330305.1"/>
    <property type="molecule type" value="Genomic_DNA"/>
</dbReference>
<organism evidence="1 2">
    <name type="scientific">Myotis myotis</name>
    <name type="common">Greater mouse-eared bat</name>
    <name type="synonym">Vespertilio myotis</name>
    <dbReference type="NCBI Taxonomy" id="51298"/>
    <lineage>
        <taxon>Eukaryota</taxon>
        <taxon>Metazoa</taxon>
        <taxon>Chordata</taxon>
        <taxon>Craniata</taxon>
        <taxon>Vertebrata</taxon>
        <taxon>Euteleostomi</taxon>
        <taxon>Mammalia</taxon>
        <taxon>Eutheria</taxon>
        <taxon>Laurasiatheria</taxon>
        <taxon>Chiroptera</taxon>
        <taxon>Yangochiroptera</taxon>
        <taxon>Vespertilionidae</taxon>
        <taxon>Myotis</taxon>
    </lineage>
</organism>
<sequence length="138" mass="15518">MYHKIYPFKVYSLMVFNIFRIVGPSIQYNIRTFSSTSKRNNNHEQLLYTLLFQPLIYLTRGLVHEILALVGGLGGDPSGDVCFRIEPKPAGGYPSHSQGPLTPYCLPAPDRWDHCSLALPRRQERLPLCLPAMSLASG</sequence>
<comment type="caution">
    <text evidence="1">The sequence shown here is derived from an EMBL/GenBank/DDBJ whole genome shotgun (WGS) entry which is preliminary data.</text>
</comment>
<dbReference type="AlphaFoldDB" id="A0A7J7VYL1"/>
<name>A0A7J7VYL1_MYOMY</name>
<keyword evidence="2" id="KW-1185">Reference proteome</keyword>
<proteinExistence type="predicted"/>
<gene>
    <name evidence="1" type="ORF">mMyoMyo1_012296</name>
</gene>
<dbReference type="Proteomes" id="UP000527355">
    <property type="component" value="Unassembled WGS sequence"/>
</dbReference>
<accession>A0A7J7VYL1</accession>
<evidence type="ECO:0000313" key="2">
    <source>
        <dbReference type="Proteomes" id="UP000527355"/>
    </source>
</evidence>